<dbReference type="InterPro" id="IPR026913">
    <property type="entry name" value="METTL24"/>
</dbReference>
<dbReference type="EMBL" id="JAGRRH010000017">
    <property type="protein sequence ID" value="KAG7352556.1"/>
    <property type="molecule type" value="Genomic_DNA"/>
</dbReference>
<evidence type="ECO:0000259" key="3">
    <source>
        <dbReference type="Pfam" id="PF13383"/>
    </source>
</evidence>
<evidence type="ECO:0000313" key="4">
    <source>
        <dbReference type="EMBL" id="KAG7352556.1"/>
    </source>
</evidence>
<sequence>MREQSKHSKWGTTVIVPLLTGAVLVSLGGLLQQNVRASLSIRLATSATANSCDYPTADALHSQVDENKHSSYRQAFEESLGFFDDIHSRDWELLRNITMGRVNNANPQRPLAQSWRASQWYQTNWDPDFSCRHDTKIGIGDGGKWICDPHRLVSQSRRRMEQYQNERRMGKHKTREIRSGCLIYSIGSEGDFRFEEGFQDAFPGTCEIHTFDFTNYSANVPQNKNIHFHHWGLKASYEEDKAKYEISGFGPPSPRLLGTWPFKTFQETIRELGHEGRPIDILKIDCEGCEWSTYKDWLGADLRQILIEVHKVPKIAQDFFLDLQKAGYVTFHKEPNIQFGGGECVEYAFLKLNTSYVEDRLPQLSPGSLGQAEDNQKEEESITDDKTGANIAVFRRQETLKKKLQRPASLA</sequence>
<dbReference type="AlphaFoldDB" id="A0A9K3PMU7"/>
<gene>
    <name evidence="4" type="ORF">IV203_008604</name>
</gene>
<evidence type="ECO:0000256" key="2">
    <source>
        <dbReference type="SAM" id="Phobius"/>
    </source>
</evidence>
<dbReference type="GO" id="GO:0032259">
    <property type="term" value="P:methylation"/>
    <property type="evidence" value="ECO:0007669"/>
    <property type="project" value="UniProtKB-KW"/>
</dbReference>
<comment type="caution">
    <text evidence="4">The sequence shown here is derived from an EMBL/GenBank/DDBJ whole genome shotgun (WGS) entry which is preliminary data.</text>
</comment>
<dbReference type="Pfam" id="PF13383">
    <property type="entry name" value="Methyltransf_22"/>
    <property type="match status" value="1"/>
</dbReference>
<proteinExistence type="predicted"/>
<dbReference type="OrthoDB" id="38237at2759"/>
<dbReference type="InterPro" id="IPR025714">
    <property type="entry name" value="Methyltranfer_dom"/>
</dbReference>
<name>A0A9K3PMU7_9STRA</name>
<feature type="transmembrane region" description="Helical" evidence="2">
    <location>
        <begin position="12"/>
        <end position="31"/>
    </location>
</feature>
<dbReference type="Proteomes" id="UP000693970">
    <property type="component" value="Unassembled WGS sequence"/>
</dbReference>
<feature type="compositionally biased region" description="Basic and acidic residues" evidence="1">
    <location>
        <begin position="374"/>
        <end position="387"/>
    </location>
</feature>
<keyword evidence="5" id="KW-1185">Reference proteome</keyword>
<keyword evidence="4" id="KW-0489">Methyltransferase</keyword>
<reference evidence="4" key="1">
    <citation type="journal article" date="2021" name="Sci. Rep.">
        <title>Diploid genomic architecture of Nitzschia inconspicua, an elite biomass production diatom.</title>
        <authorList>
            <person name="Oliver A."/>
            <person name="Podell S."/>
            <person name="Pinowska A."/>
            <person name="Traller J.C."/>
            <person name="Smith S.R."/>
            <person name="McClure R."/>
            <person name="Beliaev A."/>
            <person name="Bohutskyi P."/>
            <person name="Hill E.A."/>
            <person name="Rabines A."/>
            <person name="Zheng H."/>
            <person name="Allen L.Z."/>
            <person name="Kuo A."/>
            <person name="Grigoriev I.V."/>
            <person name="Allen A.E."/>
            <person name="Hazlebeck D."/>
            <person name="Allen E.E."/>
        </authorList>
    </citation>
    <scope>NUCLEOTIDE SEQUENCE</scope>
    <source>
        <strain evidence="4">Hildebrandi</strain>
    </source>
</reference>
<protein>
    <submittedName>
        <fullName evidence="4">Methyltransferase domain containing protein</fullName>
    </submittedName>
</protein>
<keyword evidence="2" id="KW-1133">Transmembrane helix</keyword>
<evidence type="ECO:0000256" key="1">
    <source>
        <dbReference type="SAM" id="MobiDB-lite"/>
    </source>
</evidence>
<dbReference type="PANTHER" id="PTHR32026:SF27">
    <property type="entry name" value="METHYLTRANSFERASE FKBM DOMAIN-CONTAINING PROTEIN-RELATED"/>
    <property type="match status" value="1"/>
</dbReference>
<accession>A0A9K3PMU7</accession>
<keyword evidence="4" id="KW-0808">Transferase</keyword>
<dbReference type="GO" id="GO:0008168">
    <property type="term" value="F:methyltransferase activity"/>
    <property type="evidence" value="ECO:0007669"/>
    <property type="project" value="UniProtKB-KW"/>
</dbReference>
<keyword evidence="2" id="KW-0812">Transmembrane</keyword>
<evidence type="ECO:0000313" key="5">
    <source>
        <dbReference type="Proteomes" id="UP000693970"/>
    </source>
</evidence>
<feature type="domain" description="Methyltransferase" evidence="3">
    <location>
        <begin position="75"/>
        <end position="351"/>
    </location>
</feature>
<organism evidence="4 5">
    <name type="scientific">Nitzschia inconspicua</name>
    <dbReference type="NCBI Taxonomy" id="303405"/>
    <lineage>
        <taxon>Eukaryota</taxon>
        <taxon>Sar</taxon>
        <taxon>Stramenopiles</taxon>
        <taxon>Ochrophyta</taxon>
        <taxon>Bacillariophyta</taxon>
        <taxon>Bacillariophyceae</taxon>
        <taxon>Bacillariophycidae</taxon>
        <taxon>Bacillariales</taxon>
        <taxon>Bacillariaceae</taxon>
        <taxon>Nitzschia</taxon>
    </lineage>
</organism>
<reference evidence="4" key="2">
    <citation type="submission" date="2021-04" db="EMBL/GenBank/DDBJ databases">
        <authorList>
            <person name="Podell S."/>
        </authorList>
    </citation>
    <scope>NUCLEOTIDE SEQUENCE</scope>
    <source>
        <strain evidence="4">Hildebrandi</strain>
    </source>
</reference>
<feature type="region of interest" description="Disordered" evidence="1">
    <location>
        <begin position="363"/>
        <end position="388"/>
    </location>
</feature>
<keyword evidence="2" id="KW-0472">Membrane</keyword>
<dbReference type="PANTHER" id="PTHR32026">
    <property type="entry name" value="METHYLTRANSFERASE-LIKE PROTEIN 24"/>
    <property type="match status" value="1"/>
</dbReference>